<evidence type="ECO:0000313" key="3">
    <source>
        <dbReference type="Proteomes" id="UP000696485"/>
    </source>
</evidence>
<dbReference type="EMBL" id="JAAAUY010000395">
    <property type="protein sequence ID" value="KAF9330464.1"/>
    <property type="molecule type" value="Genomic_DNA"/>
</dbReference>
<dbReference type="AlphaFoldDB" id="A0A9P5SIU2"/>
<gene>
    <name evidence="2" type="ORF">BG006_006567</name>
</gene>
<evidence type="ECO:0000256" key="1">
    <source>
        <dbReference type="SAM" id="MobiDB-lite"/>
    </source>
</evidence>
<accession>A0A9P5SIU2</accession>
<comment type="caution">
    <text evidence="2">The sequence shown here is derived from an EMBL/GenBank/DDBJ whole genome shotgun (WGS) entry which is preliminary data.</text>
</comment>
<feature type="region of interest" description="Disordered" evidence="1">
    <location>
        <begin position="18"/>
        <end position="41"/>
    </location>
</feature>
<proteinExistence type="predicted"/>
<reference evidence="2" key="1">
    <citation type="journal article" date="2020" name="Fungal Divers.">
        <title>Resolving the Mortierellaceae phylogeny through synthesis of multi-gene phylogenetics and phylogenomics.</title>
        <authorList>
            <person name="Vandepol N."/>
            <person name="Liber J."/>
            <person name="Desiro A."/>
            <person name="Na H."/>
            <person name="Kennedy M."/>
            <person name="Barry K."/>
            <person name="Grigoriev I.V."/>
            <person name="Miller A.N."/>
            <person name="O'Donnell K."/>
            <person name="Stajich J.E."/>
            <person name="Bonito G."/>
        </authorList>
    </citation>
    <scope>NUCLEOTIDE SEQUENCE</scope>
    <source>
        <strain evidence="2">NVP1</strain>
    </source>
</reference>
<keyword evidence="3" id="KW-1185">Reference proteome</keyword>
<organism evidence="2 3">
    <name type="scientific">Podila minutissima</name>
    <dbReference type="NCBI Taxonomy" id="64525"/>
    <lineage>
        <taxon>Eukaryota</taxon>
        <taxon>Fungi</taxon>
        <taxon>Fungi incertae sedis</taxon>
        <taxon>Mucoromycota</taxon>
        <taxon>Mortierellomycotina</taxon>
        <taxon>Mortierellomycetes</taxon>
        <taxon>Mortierellales</taxon>
        <taxon>Mortierellaceae</taxon>
        <taxon>Podila</taxon>
    </lineage>
</organism>
<protein>
    <submittedName>
        <fullName evidence="2">Uncharacterized protein</fullName>
    </submittedName>
</protein>
<evidence type="ECO:0000313" key="2">
    <source>
        <dbReference type="EMBL" id="KAF9330464.1"/>
    </source>
</evidence>
<dbReference type="Proteomes" id="UP000696485">
    <property type="component" value="Unassembled WGS sequence"/>
</dbReference>
<sequence>MDTNISSMAFFKNMKCTSSSSTTHSRFFGSKTSRASQIGPLNPATEKIMFSNNSSASTLPRY</sequence>
<name>A0A9P5SIU2_9FUNG</name>